<comment type="caution">
    <text evidence="1">The sequence shown here is derived from an EMBL/GenBank/DDBJ whole genome shotgun (WGS) entry which is preliminary data.</text>
</comment>
<dbReference type="GO" id="GO:0003676">
    <property type="term" value="F:nucleic acid binding"/>
    <property type="evidence" value="ECO:0007669"/>
    <property type="project" value="InterPro"/>
</dbReference>
<dbReference type="EMBL" id="CAMKVN010018814">
    <property type="protein sequence ID" value="CAI2198507.1"/>
    <property type="molecule type" value="Genomic_DNA"/>
</dbReference>
<reference evidence="1" key="1">
    <citation type="submission" date="2022-08" db="EMBL/GenBank/DDBJ databases">
        <authorList>
            <person name="Kallberg Y."/>
            <person name="Tangrot J."/>
            <person name="Rosling A."/>
        </authorList>
    </citation>
    <scope>NUCLEOTIDE SEQUENCE</scope>
    <source>
        <strain evidence="1">Wild A</strain>
    </source>
</reference>
<feature type="non-terminal residue" evidence="1">
    <location>
        <position position="119"/>
    </location>
</feature>
<evidence type="ECO:0000313" key="1">
    <source>
        <dbReference type="EMBL" id="CAI2198507.1"/>
    </source>
</evidence>
<accession>A0A9W4XAU9</accession>
<protein>
    <submittedName>
        <fullName evidence="1">14446_t:CDS:1</fullName>
    </submittedName>
</protein>
<name>A0A9W4XAU9_9GLOM</name>
<organism evidence="1 2">
    <name type="scientific">Funneliformis geosporum</name>
    <dbReference type="NCBI Taxonomy" id="1117311"/>
    <lineage>
        <taxon>Eukaryota</taxon>
        <taxon>Fungi</taxon>
        <taxon>Fungi incertae sedis</taxon>
        <taxon>Mucoromycota</taxon>
        <taxon>Glomeromycotina</taxon>
        <taxon>Glomeromycetes</taxon>
        <taxon>Glomerales</taxon>
        <taxon>Glomeraceae</taxon>
        <taxon>Funneliformis</taxon>
    </lineage>
</organism>
<sequence>TDILTIESLFISEDIITALNNHRVSLFNESVLEFYTDGSHQFFSSPLRTFISSAFVFVHDSLDISFAAALPPLWANSTNAEIFALLMTLFVCPFGSFVKINTDSLSLILAYNRILQKDI</sequence>
<dbReference type="Proteomes" id="UP001153678">
    <property type="component" value="Unassembled WGS sequence"/>
</dbReference>
<gene>
    <name evidence="1" type="ORF">FWILDA_LOCUS18607</name>
</gene>
<dbReference type="AlphaFoldDB" id="A0A9W4XAU9"/>
<keyword evidence="2" id="KW-1185">Reference proteome</keyword>
<evidence type="ECO:0000313" key="2">
    <source>
        <dbReference type="Proteomes" id="UP001153678"/>
    </source>
</evidence>
<dbReference type="InterPro" id="IPR036397">
    <property type="entry name" value="RNaseH_sf"/>
</dbReference>
<feature type="non-terminal residue" evidence="1">
    <location>
        <position position="1"/>
    </location>
</feature>
<proteinExistence type="predicted"/>
<dbReference type="Gene3D" id="3.30.420.10">
    <property type="entry name" value="Ribonuclease H-like superfamily/Ribonuclease H"/>
    <property type="match status" value="1"/>
</dbReference>